<feature type="transmembrane region" description="Helical" evidence="8">
    <location>
        <begin position="338"/>
        <end position="358"/>
    </location>
</feature>
<dbReference type="PIRSF" id="PIRSF004925">
    <property type="entry name" value="HcaT"/>
    <property type="match status" value="1"/>
</dbReference>
<gene>
    <name evidence="10" type="ORF">LMTR13_34915</name>
</gene>
<evidence type="ECO:0000259" key="9">
    <source>
        <dbReference type="Pfam" id="PF12832"/>
    </source>
</evidence>
<keyword evidence="4" id="KW-0997">Cell inner membrane</keyword>
<comment type="subcellular location">
    <subcellularLocation>
        <location evidence="1">Cell inner membrane</location>
        <topology evidence="1">Multi-pass membrane protein</topology>
    </subcellularLocation>
</comment>
<keyword evidence="6 8" id="KW-1133">Transmembrane helix</keyword>
<accession>A0A1B1UPA1</accession>
<dbReference type="SUPFAM" id="SSF103473">
    <property type="entry name" value="MFS general substrate transporter"/>
    <property type="match status" value="1"/>
</dbReference>
<reference evidence="10 11" key="1">
    <citation type="submission" date="2016-07" db="EMBL/GenBank/DDBJ databases">
        <title>Complete genome sequence of Bradyrhizobium icense LMTR 13T, a potential inoculant strain isolated from lima bean (Phaseolus lunatus) in Peru.</title>
        <authorList>
            <person name="Ormeno-Orrillo E."/>
            <person name="Duran D."/>
            <person name="Rogel M.A."/>
            <person name="Rey L."/>
            <person name="Imperial J."/>
            <person name="Ruiz-Argueso T."/>
            <person name="Martinez-Romero E."/>
        </authorList>
    </citation>
    <scope>NUCLEOTIDE SEQUENCE [LARGE SCALE GENOMIC DNA]</scope>
    <source>
        <strain evidence="10 11">LMTR 13</strain>
    </source>
</reference>
<dbReference type="InterPro" id="IPR026032">
    <property type="entry name" value="HcaT-like"/>
</dbReference>
<feature type="transmembrane region" description="Helical" evidence="8">
    <location>
        <begin position="71"/>
        <end position="89"/>
    </location>
</feature>
<dbReference type="PANTHER" id="PTHR23522">
    <property type="entry name" value="BLL5896 PROTEIN"/>
    <property type="match status" value="1"/>
</dbReference>
<dbReference type="Gene3D" id="1.20.1250.20">
    <property type="entry name" value="MFS general substrate transporter like domains"/>
    <property type="match status" value="2"/>
</dbReference>
<evidence type="ECO:0000256" key="5">
    <source>
        <dbReference type="ARBA" id="ARBA00022692"/>
    </source>
</evidence>
<dbReference type="RefSeq" id="WP_065731700.1">
    <property type="nucleotide sequence ID" value="NZ_CP016428.1"/>
</dbReference>
<dbReference type="PANTHER" id="PTHR23522:SF10">
    <property type="entry name" value="3-PHENYLPROPIONIC ACID TRANSPORTER-RELATED"/>
    <property type="match status" value="1"/>
</dbReference>
<dbReference type="GO" id="GO:0005886">
    <property type="term" value="C:plasma membrane"/>
    <property type="evidence" value="ECO:0007669"/>
    <property type="project" value="UniProtKB-SubCell"/>
</dbReference>
<feature type="transmembrane region" description="Helical" evidence="8">
    <location>
        <begin position="203"/>
        <end position="224"/>
    </location>
</feature>
<feature type="transmembrane region" description="Helical" evidence="8">
    <location>
        <begin position="244"/>
        <end position="264"/>
    </location>
</feature>
<dbReference type="GO" id="GO:0030395">
    <property type="term" value="F:lactose binding"/>
    <property type="evidence" value="ECO:0007669"/>
    <property type="project" value="TreeGrafter"/>
</dbReference>
<evidence type="ECO:0000313" key="11">
    <source>
        <dbReference type="Proteomes" id="UP000092839"/>
    </source>
</evidence>
<evidence type="ECO:0000256" key="4">
    <source>
        <dbReference type="ARBA" id="ARBA00022519"/>
    </source>
</evidence>
<feature type="transmembrane region" description="Helical" evidence="8">
    <location>
        <begin position="95"/>
        <end position="114"/>
    </location>
</feature>
<name>A0A1B1UPA1_9BRAD</name>
<feature type="transmembrane region" description="Helical" evidence="8">
    <location>
        <begin position="135"/>
        <end position="156"/>
    </location>
</feature>
<sequence length="395" mass="40962">MRVPAPVAYIALYIALYAAFGVASPFWPKYFEIRSLTPEQIGVILAAALLMRLVAGPLVGMFADFLQSLRLVLACCATLAAAAAVALLWADGFWLLLLVALVQAAALAPTTSIADALSVNAARPQLAGRPFEYGWIRGAASAAFVCGTLIIGQLVTSTDLTRVIWLNAGLLVAAAAVTALVPRVSAPSSPHTGASQLASEIRALLGIARLRILILVSALVYGSHAMHDAFAVIRWSNAGIDTSVISVLWSEAVAAEVVVFFLLGPALLNRLGARGAAALAAAAGIVRWSVAGTTTSVVPLAMVQPLHGLTFALLHLSCMRLMAALVPARMAATAQAAYAFGAGAVTAALTLLSGFFYARYGGGAFVAMAGLCGLALPLAWFGLATRRMDAHVELR</sequence>
<evidence type="ECO:0000256" key="6">
    <source>
        <dbReference type="ARBA" id="ARBA00022989"/>
    </source>
</evidence>
<feature type="domain" description="Major facilitator superfamily associated" evidence="9">
    <location>
        <begin position="11"/>
        <end position="360"/>
    </location>
</feature>
<dbReference type="NCBIfam" id="NF037955">
    <property type="entry name" value="mfs"/>
    <property type="match status" value="1"/>
</dbReference>
<organism evidence="10 11">
    <name type="scientific">Bradyrhizobium icense</name>
    <dbReference type="NCBI Taxonomy" id="1274631"/>
    <lineage>
        <taxon>Bacteria</taxon>
        <taxon>Pseudomonadati</taxon>
        <taxon>Pseudomonadota</taxon>
        <taxon>Alphaproteobacteria</taxon>
        <taxon>Hyphomicrobiales</taxon>
        <taxon>Nitrobacteraceae</taxon>
        <taxon>Bradyrhizobium</taxon>
    </lineage>
</organism>
<feature type="transmembrane region" description="Helical" evidence="8">
    <location>
        <begin position="40"/>
        <end position="59"/>
    </location>
</feature>
<dbReference type="EMBL" id="CP016428">
    <property type="protein sequence ID" value="ANW04554.1"/>
    <property type="molecule type" value="Genomic_DNA"/>
</dbReference>
<feature type="transmembrane region" description="Helical" evidence="8">
    <location>
        <begin position="364"/>
        <end position="385"/>
    </location>
</feature>
<dbReference type="KEGG" id="bic:LMTR13_34915"/>
<evidence type="ECO:0000256" key="8">
    <source>
        <dbReference type="SAM" id="Phobius"/>
    </source>
</evidence>
<dbReference type="OrthoDB" id="9150135at2"/>
<keyword evidence="11" id="KW-1185">Reference proteome</keyword>
<dbReference type="Proteomes" id="UP000092839">
    <property type="component" value="Chromosome"/>
</dbReference>
<protein>
    <submittedName>
        <fullName evidence="10">MFS transporter</fullName>
    </submittedName>
</protein>
<evidence type="ECO:0000256" key="2">
    <source>
        <dbReference type="ARBA" id="ARBA00022448"/>
    </source>
</evidence>
<feature type="transmembrane region" description="Helical" evidence="8">
    <location>
        <begin position="7"/>
        <end position="28"/>
    </location>
</feature>
<feature type="transmembrane region" description="Helical" evidence="8">
    <location>
        <begin position="162"/>
        <end position="182"/>
    </location>
</feature>
<dbReference type="InterPro" id="IPR036259">
    <property type="entry name" value="MFS_trans_sf"/>
</dbReference>
<dbReference type="InterPro" id="IPR024989">
    <property type="entry name" value="MFS_assoc_dom"/>
</dbReference>
<proteinExistence type="predicted"/>
<evidence type="ECO:0000256" key="3">
    <source>
        <dbReference type="ARBA" id="ARBA00022475"/>
    </source>
</evidence>
<keyword evidence="7 8" id="KW-0472">Membrane</keyword>
<dbReference type="Pfam" id="PF12832">
    <property type="entry name" value="MFS_1_like"/>
    <property type="match status" value="1"/>
</dbReference>
<keyword evidence="3" id="KW-1003">Cell membrane</keyword>
<evidence type="ECO:0000256" key="7">
    <source>
        <dbReference type="ARBA" id="ARBA00023136"/>
    </source>
</evidence>
<dbReference type="GO" id="GO:0015528">
    <property type="term" value="F:lactose:proton symporter activity"/>
    <property type="evidence" value="ECO:0007669"/>
    <property type="project" value="TreeGrafter"/>
</dbReference>
<evidence type="ECO:0000256" key="1">
    <source>
        <dbReference type="ARBA" id="ARBA00004429"/>
    </source>
</evidence>
<keyword evidence="5 8" id="KW-0812">Transmembrane</keyword>
<dbReference type="AlphaFoldDB" id="A0A1B1UPA1"/>
<dbReference type="STRING" id="1274631.LMTR13_34915"/>
<keyword evidence="2" id="KW-0813">Transport</keyword>
<evidence type="ECO:0000313" key="10">
    <source>
        <dbReference type="EMBL" id="ANW04554.1"/>
    </source>
</evidence>